<dbReference type="SUPFAM" id="SSF110849">
    <property type="entry name" value="ParB/Sulfiredoxin"/>
    <property type="match status" value="1"/>
</dbReference>
<dbReference type="InterPro" id="IPR004437">
    <property type="entry name" value="ParB/RepB/Spo0J"/>
</dbReference>
<evidence type="ECO:0000313" key="6">
    <source>
        <dbReference type="Proteomes" id="UP000008721"/>
    </source>
</evidence>
<dbReference type="OrthoDB" id="5347887at2"/>
<dbReference type="PANTHER" id="PTHR33375:SF1">
    <property type="entry name" value="CHROMOSOME-PARTITIONING PROTEIN PARB-RELATED"/>
    <property type="match status" value="1"/>
</dbReference>
<organism evidence="5 6">
    <name type="scientific">Sulfuricurvum kujiense (strain ATCC BAA-921 / DSM 16994 / JCM 11577 / YK-1)</name>
    <dbReference type="NCBI Taxonomy" id="709032"/>
    <lineage>
        <taxon>Bacteria</taxon>
        <taxon>Pseudomonadati</taxon>
        <taxon>Campylobacterota</taxon>
        <taxon>Epsilonproteobacteria</taxon>
        <taxon>Campylobacterales</taxon>
        <taxon>Sulfurimonadaceae</taxon>
        <taxon>Sulfuricurvum</taxon>
    </lineage>
</organism>
<protein>
    <submittedName>
        <fullName evidence="5">ParB-like partition protein</fullName>
    </submittedName>
</protein>
<dbReference type="HOGENOM" id="CLU_865800_0_0_7"/>
<evidence type="ECO:0000259" key="4">
    <source>
        <dbReference type="SMART" id="SM00470"/>
    </source>
</evidence>
<dbReference type="GO" id="GO:0005694">
    <property type="term" value="C:chromosome"/>
    <property type="evidence" value="ECO:0007669"/>
    <property type="project" value="TreeGrafter"/>
</dbReference>
<reference evidence="5 6" key="1">
    <citation type="journal article" date="2012" name="Stand. Genomic Sci.">
        <title>Complete genome sequence of the sulfur compounds oxidizing chemolithoautotroph Sulfuricurvum kujiense type strain (YK-1(T)).</title>
        <authorList>
            <person name="Han C."/>
            <person name="Kotsyurbenko O."/>
            <person name="Chertkov O."/>
            <person name="Held B."/>
            <person name="Lapidus A."/>
            <person name="Nolan M."/>
            <person name="Lucas S."/>
            <person name="Hammon N."/>
            <person name="Deshpande S."/>
            <person name="Cheng J.F."/>
            <person name="Tapia R."/>
            <person name="Goodwin L.A."/>
            <person name="Pitluck S."/>
            <person name="Liolios K."/>
            <person name="Pagani I."/>
            <person name="Ivanova N."/>
            <person name="Mavromatis K."/>
            <person name="Mikhailova N."/>
            <person name="Pati A."/>
            <person name="Chen A."/>
            <person name="Palaniappan K."/>
            <person name="Land M."/>
            <person name="Hauser L."/>
            <person name="Chang Y.J."/>
            <person name="Jeffries C.D."/>
            <person name="Brambilla E.M."/>
            <person name="Rohde M."/>
            <person name="Spring S."/>
            <person name="Sikorski J."/>
            <person name="Goker M."/>
            <person name="Woyke T."/>
            <person name="Bristow J."/>
            <person name="Eisen J.A."/>
            <person name="Markowitz V."/>
            <person name="Hugenholtz P."/>
            <person name="Kyrpides N.C."/>
            <person name="Klenk H.P."/>
            <person name="Detter J.C."/>
        </authorList>
    </citation>
    <scope>NUCLEOTIDE SEQUENCE [LARGE SCALE GENOMIC DNA]</scope>
    <source>
        <strain evidence="6">ATCC BAA-921 / DSM 16994 / JCM 11577 / YK-1</strain>
    </source>
</reference>
<keyword evidence="6" id="KW-1185">Reference proteome</keyword>
<evidence type="ECO:0000313" key="5">
    <source>
        <dbReference type="EMBL" id="ADR35234.1"/>
    </source>
</evidence>
<dbReference type="InterPro" id="IPR050336">
    <property type="entry name" value="Chromosome_partition/occlusion"/>
</dbReference>
<sequence length="320" mass="36269">MAKLPARKNISAETATKRIEEAQALRQSISESIENKTSNTIEVAISSIASSKFHDRRWHDKMAIVELSKSIEAVGLIYPVVLRRAGEEFERIIGYRRIEAYKILGRETIPAIILENVDDDMAILLMATENMQREDISVYDETLALIDYLKVAINETQEGVEKLLVRFKNHNAGSVQLSDDEKEKRLQMNEVLKKTGKIDISGLLNRLTMLSMHPLIKEALSASRLSFSNAQVLQKLSKNEVALKAVMSRVIDENMSKREAMKLIAEYKEEKVGKTGESDVISKLKLLSKTNTKQVAKLSKADQEKLMEYFTKIDEILKNK</sequence>
<accession>E4U3G8</accession>
<dbReference type="KEGG" id="sku:Sulku_2576"/>
<dbReference type="NCBIfam" id="TIGR00180">
    <property type="entry name" value="parB_part"/>
    <property type="match status" value="1"/>
</dbReference>
<name>E4U3G8_SULKY</name>
<dbReference type="InterPro" id="IPR003115">
    <property type="entry name" value="ParB_N"/>
</dbReference>
<dbReference type="SMART" id="SM00470">
    <property type="entry name" value="ParB"/>
    <property type="match status" value="1"/>
</dbReference>
<dbReference type="PANTHER" id="PTHR33375">
    <property type="entry name" value="CHROMOSOME-PARTITIONING PROTEIN PARB-RELATED"/>
    <property type="match status" value="1"/>
</dbReference>
<dbReference type="Gene3D" id="1.10.10.2830">
    <property type="match status" value="1"/>
</dbReference>
<gene>
    <name evidence="5" type="ordered locus">Sulku_2576</name>
</gene>
<dbReference type="Proteomes" id="UP000008721">
    <property type="component" value="Plasmid pSULKU01"/>
</dbReference>
<dbReference type="SUPFAM" id="SSF109709">
    <property type="entry name" value="KorB DNA-binding domain-like"/>
    <property type="match status" value="1"/>
</dbReference>
<dbReference type="GO" id="GO:0007059">
    <property type="term" value="P:chromosome segregation"/>
    <property type="evidence" value="ECO:0007669"/>
    <property type="project" value="TreeGrafter"/>
</dbReference>
<dbReference type="Gene3D" id="3.90.1530.30">
    <property type="match status" value="1"/>
</dbReference>
<dbReference type="eggNOG" id="COG1475">
    <property type="taxonomic scope" value="Bacteria"/>
</dbReference>
<dbReference type="EMBL" id="CP002356">
    <property type="protein sequence ID" value="ADR35234.1"/>
    <property type="molecule type" value="Genomic_DNA"/>
</dbReference>
<keyword evidence="3" id="KW-0175">Coiled coil</keyword>
<dbReference type="InterPro" id="IPR041468">
    <property type="entry name" value="HTH_ParB/Spo0J"/>
</dbReference>
<proteinExistence type="inferred from homology"/>
<evidence type="ECO:0000256" key="3">
    <source>
        <dbReference type="SAM" id="Coils"/>
    </source>
</evidence>
<comment type="similarity">
    <text evidence="1">Belongs to the ParB family.</text>
</comment>
<dbReference type="AlphaFoldDB" id="E4U3G8"/>
<dbReference type="Pfam" id="PF17762">
    <property type="entry name" value="HTH_ParB"/>
    <property type="match status" value="1"/>
</dbReference>
<evidence type="ECO:0000256" key="2">
    <source>
        <dbReference type="ARBA" id="ARBA00022829"/>
    </source>
</evidence>
<geneLocation type="plasmid" evidence="5 6">
    <name>pSULKU01</name>
</geneLocation>
<keyword evidence="2" id="KW-0159">Chromosome partition</keyword>
<keyword evidence="5" id="KW-0614">Plasmid</keyword>
<feature type="domain" description="ParB-like N-terminal" evidence="4">
    <location>
        <begin position="41"/>
        <end position="131"/>
    </location>
</feature>
<feature type="coiled-coil region" evidence="3">
    <location>
        <begin position="12"/>
        <end position="39"/>
    </location>
</feature>
<dbReference type="InterPro" id="IPR036086">
    <property type="entry name" value="ParB/Sulfiredoxin_sf"/>
</dbReference>
<dbReference type="Pfam" id="PF02195">
    <property type="entry name" value="ParB_N"/>
    <property type="match status" value="1"/>
</dbReference>
<dbReference type="RefSeq" id="WP_013449846.1">
    <property type="nucleotide sequence ID" value="NC_014754.1"/>
</dbReference>
<dbReference type="GO" id="GO:0003677">
    <property type="term" value="F:DNA binding"/>
    <property type="evidence" value="ECO:0007669"/>
    <property type="project" value="InterPro"/>
</dbReference>
<evidence type="ECO:0000256" key="1">
    <source>
        <dbReference type="ARBA" id="ARBA00006295"/>
    </source>
</evidence>